<evidence type="ECO:0000313" key="8">
    <source>
        <dbReference type="Proteomes" id="UP000252086"/>
    </source>
</evidence>
<proteinExistence type="predicted"/>
<evidence type="ECO:0000313" key="7">
    <source>
        <dbReference type="EMBL" id="RBO85880.1"/>
    </source>
</evidence>
<accession>A0A366D765</accession>
<keyword evidence="2" id="KW-1003">Cell membrane</keyword>
<feature type="transmembrane region" description="Helical" evidence="6">
    <location>
        <begin position="16"/>
        <end position="43"/>
    </location>
</feature>
<comment type="caution">
    <text evidence="7">The sequence shown here is derived from an EMBL/GenBank/DDBJ whole genome shotgun (WGS) entry which is preliminary data.</text>
</comment>
<evidence type="ECO:0000256" key="6">
    <source>
        <dbReference type="SAM" id="Phobius"/>
    </source>
</evidence>
<comment type="subcellular location">
    <subcellularLocation>
        <location evidence="1">Cell membrane</location>
        <topology evidence="1">Multi-pass membrane protein</topology>
    </subcellularLocation>
</comment>
<evidence type="ECO:0000256" key="4">
    <source>
        <dbReference type="ARBA" id="ARBA00022989"/>
    </source>
</evidence>
<evidence type="ECO:0000256" key="2">
    <source>
        <dbReference type="ARBA" id="ARBA00022475"/>
    </source>
</evidence>
<keyword evidence="5 6" id="KW-0472">Membrane</keyword>
<keyword evidence="3 6" id="KW-0812">Transmembrane</keyword>
<dbReference type="EMBL" id="QNRF01000001">
    <property type="protein sequence ID" value="RBO85880.1"/>
    <property type="molecule type" value="Genomic_DNA"/>
</dbReference>
<keyword evidence="4 6" id="KW-1133">Transmembrane helix</keyword>
<protein>
    <submittedName>
        <fullName evidence="7">Membrane protein DedA with SNARE-associated domain</fullName>
    </submittedName>
</protein>
<organism evidence="7 8">
    <name type="scientific">Marinomonas aquiplantarum</name>
    <dbReference type="NCBI Taxonomy" id="491951"/>
    <lineage>
        <taxon>Bacteria</taxon>
        <taxon>Pseudomonadati</taxon>
        <taxon>Pseudomonadota</taxon>
        <taxon>Gammaproteobacteria</taxon>
        <taxon>Oceanospirillales</taxon>
        <taxon>Oceanospirillaceae</taxon>
        <taxon>Marinomonas</taxon>
    </lineage>
</organism>
<dbReference type="Proteomes" id="UP000252086">
    <property type="component" value="Unassembled WGS sequence"/>
</dbReference>
<feature type="transmembrane region" description="Helical" evidence="6">
    <location>
        <begin position="165"/>
        <end position="184"/>
    </location>
</feature>
<feature type="transmembrane region" description="Helical" evidence="6">
    <location>
        <begin position="49"/>
        <end position="71"/>
    </location>
</feature>
<dbReference type="PANTHER" id="PTHR42709:SF6">
    <property type="entry name" value="UNDECAPRENYL PHOSPHATE TRANSPORTER A"/>
    <property type="match status" value="1"/>
</dbReference>
<feature type="transmembrane region" description="Helical" evidence="6">
    <location>
        <begin position="124"/>
        <end position="153"/>
    </location>
</feature>
<dbReference type="RefSeq" id="WP_220150967.1">
    <property type="nucleotide sequence ID" value="NZ_QNRF01000001.1"/>
</dbReference>
<dbReference type="PANTHER" id="PTHR42709">
    <property type="entry name" value="ALKALINE PHOSPHATASE LIKE PROTEIN"/>
    <property type="match status" value="1"/>
</dbReference>
<gene>
    <name evidence="7" type="ORF">DFP76_101155</name>
</gene>
<dbReference type="AlphaFoldDB" id="A0A366D765"/>
<dbReference type="InterPro" id="IPR051311">
    <property type="entry name" value="DedA_domain"/>
</dbReference>
<dbReference type="GO" id="GO:0005886">
    <property type="term" value="C:plasma membrane"/>
    <property type="evidence" value="ECO:0007669"/>
    <property type="project" value="UniProtKB-SubCell"/>
</dbReference>
<evidence type="ECO:0000256" key="3">
    <source>
        <dbReference type="ARBA" id="ARBA00022692"/>
    </source>
</evidence>
<evidence type="ECO:0000256" key="5">
    <source>
        <dbReference type="ARBA" id="ARBA00023136"/>
    </source>
</evidence>
<keyword evidence="8" id="KW-1185">Reference proteome</keyword>
<reference evidence="7 8" key="1">
    <citation type="submission" date="2018-06" db="EMBL/GenBank/DDBJ databases">
        <title>Genomic Encyclopedia of Type Strains, Phase III (KMG-III): the genomes of soil and plant-associated and newly described type strains.</title>
        <authorList>
            <person name="Whitman W."/>
        </authorList>
    </citation>
    <scope>NUCLEOTIDE SEQUENCE [LARGE SCALE GENOMIC DNA]</scope>
    <source>
        <strain evidence="7 8">CECT 7732</strain>
    </source>
</reference>
<sequence length="194" mass="21506">MLETLQSMLADRTTSVTWLFIGIILLSYLLEDLAIVTAAVLASQGNMPIAWALMGIFIGIATGDLALYGLGRSGRRLRCVRLKVLKMPYFHTVKQGFETHMLLNLFMIRFVPGLRTVGFTLSGFLALPVGLFFGAVIVATALWSGVVFGIIFIFGQQTWLVATQYQWLLIPFALLGLFGVNRLIKKTYLKGVNK</sequence>
<evidence type="ECO:0000256" key="1">
    <source>
        <dbReference type="ARBA" id="ARBA00004651"/>
    </source>
</evidence>
<name>A0A366D765_9GAMM</name>